<reference evidence="1 2" key="1">
    <citation type="submission" date="2023-12" db="EMBL/GenBank/DDBJ databases">
        <title>Novel species of the genus Arcicella isolated from rivers.</title>
        <authorList>
            <person name="Lu H."/>
        </authorList>
    </citation>
    <scope>NUCLEOTIDE SEQUENCE [LARGE SCALE GENOMIC DNA]</scope>
    <source>
        <strain evidence="1 2">LMG 21963</strain>
    </source>
</reference>
<sequence length="163" mass="17574">MATVTYGLKSIKYGDIANDGGTATAFVSKGLTLSDTFKIETGDNEVQEFMSEENDYPEESIITMGKKQYKYTVMNADADIAGFLLGGTVAAGVWSSPDTTSKIQKSVQIETKTGHIITINRALVSAKRAGEFSKKALATIEVTLTVMKPQKAGVYAETWEDPS</sequence>
<accession>A0ABU5QU63</accession>
<dbReference type="EMBL" id="JAYFUL010000061">
    <property type="protein sequence ID" value="MEA5260638.1"/>
    <property type="molecule type" value="Genomic_DNA"/>
</dbReference>
<proteinExistence type="predicted"/>
<evidence type="ECO:0000313" key="2">
    <source>
        <dbReference type="Proteomes" id="UP001304671"/>
    </source>
</evidence>
<organism evidence="1 2">
    <name type="scientific">Arcicella aquatica</name>
    <dbReference type="NCBI Taxonomy" id="217141"/>
    <lineage>
        <taxon>Bacteria</taxon>
        <taxon>Pseudomonadati</taxon>
        <taxon>Bacteroidota</taxon>
        <taxon>Cytophagia</taxon>
        <taxon>Cytophagales</taxon>
        <taxon>Flectobacillaceae</taxon>
        <taxon>Arcicella</taxon>
    </lineage>
</organism>
<evidence type="ECO:0000313" key="1">
    <source>
        <dbReference type="EMBL" id="MEA5260638.1"/>
    </source>
</evidence>
<evidence type="ECO:0008006" key="3">
    <source>
        <dbReference type="Google" id="ProtNLM"/>
    </source>
</evidence>
<dbReference type="Proteomes" id="UP001304671">
    <property type="component" value="Unassembled WGS sequence"/>
</dbReference>
<protein>
    <recommendedName>
        <fullName evidence="3">Phage tail protein</fullName>
    </recommendedName>
</protein>
<gene>
    <name evidence="1" type="ORF">VB264_22765</name>
</gene>
<comment type="caution">
    <text evidence="1">The sequence shown here is derived from an EMBL/GenBank/DDBJ whole genome shotgun (WGS) entry which is preliminary data.</text>
</comment>
<name>A0ABU5QU63_9BACT</name>
<keyword evidence="2" id="KW-1185">Reference proteome</keyword>
<dbReference type="RefSeq" id="WP_323253338.1">
    <property type="nucleotide sequence ID" value="NZ_JAYFUL010000061.1"/>
</dbReference>